<proteinExistence type="predicted"/>
<gene>
    <name evidence="2" type="ORF">CAC42_4888</name>
</gene>
<dbReference type="AlphaFoldDB" id="A0A2K1QP91"/>
<keyword evidence="1" id="KW-0560">Oxidoreductase</keyword>
<name>A0A2K1QP91_9PEZI</name>
<dbReference type="Gene3D" id="3.40.50.720">
    <property type="entry name" value="NAD(P)-binding Rossmann-like Domain"/>
    <property type="match status" value="1"/>
</dbReference>
<dbReference type="PRINTS" id="PR00081">
    <property type="entry name" value="GDHRDH"/>
</dbReference>
<organism evidence="2 3">
    <name type="scientific">Sphaceloma murrayae</name>
    <dbReference type="NCBI Taxonomy" id="2082308"/>
    <lineage>
        <taxon>Eukaryota</taxon>
        <taxon>Fungi</taxon>
        <taxon>Dikarya</taxon>
        <taxon>Ascomycota</taxon>
        <taxon>Pezizomycotina</taxon>
        <taxon>Dothideomycetes</taxon>
        <taxon>Dothideomycetidae</taxon>
        <taxon>Myriangiales</taxon>
        <taxon>Elsinoaceae</taxon>
        <taxon>Sphaceloma</taxon>
    </lineage>
</organism>
<dbReference type="Proteomes" id="UP000243797">
    <property type="component" value="Unassembled WGS sequence"/>
</dbReference>
<dbReference type="Pfam" id="PF00106">
    <property type="entry name" value="adh_short"/>
    <property type="match status" value="1"/>
</dbReference>
<dbReference type="STRING" id="2082308.A0A2K1QP91"/>
<keyword evidence="3" id="KW-1185">Reference proteome</keyword>
<sequence>MAEIFRLFQQKRNPPAPSTHSFANRTIIVTGSNTGLGYESALQFHRQGCARLILGVRNTSSGQSAASRIRALSSGTGSVEVWQLDMLDYESIKAFAGRVERELERLDVAVLNAGVFSAKPEVGRYGFERTVQVNVLATVLLGLLLLPKLRAGAVQGGEKPVLEFVGSGTHVTLKWDEELKSSSAPLGVLNQRAERAVKGEGSYSGGLYYGSSKLLLQCAIGHLARLAKRADGQVEVAVFSVCPGLTKTSLARDVLKWWIMPFFWLFTAIFARTSEQGARTYVSGAALGEKAHGGFWQHDKLQPTAPLLEGEEGKKRAENVWHEIVSGLRKDVPEVLPLTQGTQSRL</sequence>
<dbReference type="EMBL" id="NKHZ01000055">
    <property type="protein sequence ID" value="PNS16924.1"/>
    <property type="molecule type" value="Genomic_DNA"/>
</dbReference>
<evidence type="ECO:0008006" key="4">
    <source>
        <dbReference type="Google" id="ProtNLM"/>
    </source>
</evidence>
<accession>A0A2K1QP91</accession>
<dbReference type="PANTHER" id="PTHR43157:SF22">
    <property type="entry name" value="SHORT-CHAIN DEHYDROGENASE_REDUCTASE PHMF"/>
    <property type="match status" value="1"/>
</dbReference>
<protein>
    <recommendedName>
        <fullName evidence="4">NAD(P)-binding protein</fullName>
    </recommendedName>
</protein>
<dbReference type="GO" id="GO:0016491">
    <property type="term" value="F:oxidoreductase activity"/>
    <property type="evidence" value="ECO:0007669"/>
    <property type="project" value="UniProtKB-KW"/>
</dbReference>
<dbReference type="InParanoid" id="A0A2K1QP91"/>
<evidence type="ECO:0000256" key="1">
    <source>
        <dbReference type="ARBA" id="ARBA00023002"/>
    </source>
</evidence>
<dbReference type="PANTHER" id="PTHR43157">
    <property type="entry name" value="PHOSPHATIDYLINOSITOL-GLYCAN BIOSYNTHESIS CLASS F PROTEIN-RELATED"/>
    <property type="match status" value="1"/>
</dbReference>
<reference evidence="2 3" key="1">
    <citation type="submission" date="2017-06" db="EMBL/GenBank/DDBJ databases">
        <title>Draft genome sequence of a variant of Elsinoe murrayae.</title>
        <authorList>
            <person name="Cheng Q."/>
        </authorList>
    </citation>
    <scope>NUCLEOTIDE SEQUENCE [LARGE SCALE GENOMIC DNA]</scope>
    <source>
        <strain evidence="2 3">CQ-2017a</strain>
    </source>
</reference>
<evidence type="ECO:0000313" key="3">
    <source>
        <dbReference type="Proteomes" id="UP000243797"/>
    </source>
</evidence>
<dbReference type="OrthoDB" id="542013at2759"/>
<dbReference type="SUPFAM" id="SSF51735">
    <property type="entry name" value="NAD(P)-binding Rossmann-fold domains"/>
    <property type="match status" value="1"/>
</dbReference>
<comment type="caution">
    <text evidence="2">The sequence shown here is derived from an EMBL/GenBank/DDBJ whole genome shotgun (WGS) entry which is preliminary data.</text>
</comment>
<dbReference type="InterPro" id="IPR036291">
    <property type="entry name" value="NAD(P)-bd_dom_sf"/>
</dbReference>
<evidence type="ECO:0000313" key="2">
    <source>
        <dbReference type="EMBL" id="PNS16924.1"/>
    </source>
</evidence>
<dbReference type="InterPro" id="IPR002347">
    <property type="entry name" value="SDR_fam"/>
</dbReference>